<feature type="signal peptide" evidence="3">
    <location>
        <begin position="1"/>
        <end position="19"/>
    </location>
</feature>
<dbReference type="Proteomes" id="UP000441404">
    <property type="component" value="Unassembled WGS sequence"/>
</dbReference>
<protein>
    <submittedName>
        <fullName evidence="4">VacJ family lipoprotein</fullName>
    </submittedName>
</protein>
<dbReference type="GO" id="GO:0120010">
    <property type="term" value="P:intermembrane phospholipid transfer"/>
    <property type="evidence" value="ECO:0007669"/>
    <property type="project" value="TreeGrafter"/>
</dbReference>
<comment type="caution">
    <text evidence="4">The sequence shown here is derived from an EMBL/GenBank/DDBJ whole genome shotgun (WGS) entry which is preliminary data.</text>
</comment>
<dbReference type="Pfam" id="PF04333">
    <property type="entry name" value="MlaA"/>
    <property type="match status" value="1"/>
</dbReference>
<proteinExistence type="inferred from homology"/>
<feature type="chain" id="PRO_5044054021" evidence="3">
    <location>
        <begin position="20"/>
        <end position="262"/>
    </location>
</feature>
<dbReference type="InterPro" id="IPR007428">
    <property type="entry name" value="MlaA"/>
</dbReference>
<dbReference type="STRING" id="1608996.TU84_08360"/>
<reference evidence="6 7" key="1">
    <citation type="submission" date="2019-10" db="EMBL/GenBank/DDBJ databases">
        <title>Evaluation of single-gene subtyping targets for Pseudomonas.</title>
        <authorList>
            <person name="Reichler S.J."/>
            <person name="Orsi R.H."/>
            <person name="Wiedmann M."/>
            <person name="Martin N.H."/>
            <person name="Murphy S.I."/>
        </authorList>
    </citation>
    <scope>NUCLEOTIDE SEQUENCE [LARGE SCALE GENOMIC DNA]</scope>
    <source>
        <strain evidence="5 7">FSL R10-3254</strain>
        <strain evidence="4 6">FSL R10-3257</strain>
    </source>
</reference>
<sequence length="262" mass="29878">MAKHLVLLAALLSAGYAQADDSKANIEPTHDVDGFTQPLKLLKFNPGLDQREFERATMGALNVYDPLESINRRIYHFNYRFDQWVFLPVVDGYRYVTPSFVRTGVTNFFNNLGDVPNLFNSLLQLKGDRSLKTTARLLFNTTLGVGGLWDPATAMGLPRQSEDFGQTLGFYGVPDGPYLMLPILGPSNLRDTTGLVVDYGANREINFLNVPRESSRHPEIWLLQAIDKRYNTSFRYGQFDSPFEYDKLRYIYTEARKLQITE</sequence>
<dbReference type="Proteomes" id="UP000489190">
    <property type="component" value="Unassembled WGS sequence"/>
</dbReference>
<evidence type="ECO:0000256" key="3">
    <source>
        <dbReference type="SAM" id="SignalP"/>
    </source>
</evidence>
<keyword evidence="4" id="KW-0449">Lipoprotein</keyword>
<evidence type="ECO:0000313" key="7">
    <source>
        <dbReference type="Proteomes" id="UP000489190"/>
    </source>
</evidence>
<accession>A0A0J6IC25</accession>
<evidence type="ECO:0000256" key="1">
    <source>
        <dbReference type="ARBA" id="ARBA00010634"/>
    </source>
</evidence>
<keyword evidence="2 3" id="KW-0732">Signal</keyword>
<gene>
    <name evidence="5" type="ORF">GHO39_27535</name>
    <name evidence="4" type="ORF">GHO40_06495</name>
</gene>
<dbReference type="OrthoDB" id="9785326at2"/>
<evidence type="ECO:0000313" key="5">
    <source>
        <dbReference type="EMBL" id="MQT92828.1"/>
    </source>
</evidence>
<dbReference type="RefSeq" id="WP_048368586.1">
    <property type="nucleotide sequence ID" value="NZ_JYLD01000004.1"/>
</dbReference>
<dbReference type="EMBL" id="WIWI01000171">
    <property type="protein sequence ID" value="MQT92828.1"/>
    <property type="molecule type" value="Genomic_DNA"/>
</dbReference>
<name>A0A0J6IC25_9PSED</name>
<evidence type="ECO:0000313" key="4">
    <source>
        <dbReference type="EMBL" id="MQT46379.1"/>
    </source>
</evidence>
<dbReference type="AlphaFoldDB" id="A0A0J6IC25"/>
<dbReference type="PANTHER" id="PTHR30035">
    <property type="entry name" value="LIPOPROTEIN VACJ-RELATED"/>
    <property type="match status" value="1"/>
</dbReference>
<dbReference type="GO" id="GO:0016020">
    <property type="term" value="C:membrane"/>
    <property type="evidence" value="ECO:0007669"/>
    <property type="project" value="InterPro"/>
</dbReference>
<dbReference type="PANTHER" id="PTHR30035:SF3">
    <property type="entry name" value="INTERMEMBRANE PHOSPHOLIPID TRANSPORT SYSTEM LIPOPROTEIN MLAA"/>
    <property type="match status" value="1"/>
</dbReference>
<comment type="similarity">
    <text evidence="1">Belongs to the MlaA family.</text>
</comment>
<evidence type="ECO:0000313" key="6">
    <source>
        <dbReference type="Proteomes" id="UP000441404"/>
    </source>
</evidence>
<organism evidence="4 6">
    <name type="scientific">Pseudomonas helleri</name>
    <dbReference type="NCBI Taxonomy" id="1608996"/>
    <lineage>
        <taxon>Bacteria</taxon>
        <taxon>Pseudomonadati</taxon>
        <taxon>Pseudomonadota</taxon>
        <taxon>Gammaproteobacteria</taxon>
        <taxon>Pseudomonadales</taxon>
        <taxon>Pseudomonadaceae</taxon>
        <taxon>Pseudomonas</taxon>
    </lineage>
</organism>
<evidence type="ECO:0000256" key="2">
    <source>
        <dbReference type="ARBA" id="ARBA00022729"/>
    </source>
</evidence>
<dbReference type="EMBL" id="WIWJ01000008">
    <property type="protein sequence ID" value="MQT46379.1"/>
    <property type="molecule type" value="Genomic_DNA"/>
</dbReference>
<dbReference type="PRINTS" id="PR01805">
    <property type="entry name" value="VACJLIPOPROT"/>
</dbReference>